<keyword evidence="3" id="KW-1185">Reference proteome</keyword>
<dbReference type="AlphaFoldDB" id="A0A1R0H1U2"/>
<feature type="compositionally biased region" description="Gly residues" evidence="1">
    <location>
        <begin position="1"/>
        <end position="10"/>
    </location>
</feature>
<dbReference type="EMBL" id="LSSL01001073">
    <property type="protein sequence ID" value="OLY83100.1"/>
    <property type="molecule type" value="Genomic_DNA"/>
</dbReference>
<reference evidence="2 3" key="1">
    <citation type="journal article" date="2016" name="Mol. Biol. Evol.">
        <title>Genome-Wide Survey of Gut Fungi (Harpellales) Reveals the First Horizontally Transferred Ubiquitin Gene from a Mosquito Host.</title>
        <authorList>
            <person name="Wang Y."/>
            <person name="White M.M."/>
            <person name="Kvist S."/>
            <person name="Moncalvo J.M."/>
        </authorList>
    </citation>
    <scope>NUCLEOTIDE SEQUENCE [LARGE SCALE GENOMIC DNA]</scope>
    <source>
        <strain evidence="2 3">ALG-7-W6</strain>
    </source>
</reference>
<name>A0A1R0H1U2_9FUNG</name>
<feature type="region of interest" description="Disordered" evidence="1">
    <location>
        <begin position="1"/>
        <end position="72"/>
    </location>
</feature>
<evidence type="ECO:0000313" key="2">
    <source>
        <dbReference type="EMBL" id="OLY83100.1"/>
    </source>
</evidence>
<feature type="compositionally biased region" description="Low complexity" evidence="1">
    <location>
        <begin position="52"/>
        <end position="72"/>
    </location>
</feature>
<accession>A0A1R0H1U2</accession>
<evidence type="ECO:0000256" key="1">
    <source>
        <dbReference type="SAM" id="MobiDB-lite"/>
    </source>
</evidence>
<sequence length="72" mass="7268">MGENLTGGLGSAFSESYSREDTSSSIIGSPTKFTDGSKSSLSSRAEIEIEAEASLSLSSATSRQASTSGAKA</sequence>
<evidence type="ECO:0000313" key="3">
    <source>
        <dbReference type="Proteomes" id="UP000187455"/>
    </source>
</evidence>
<gene>
    <name evidence="2" type="ORF">AYI68_g2768</name>
</gene>
<organism evidence="2 3">
    <name type="scientific">Smittium mucronatum</name>
    <dbReference type="NCBI Taxonomy" id="133383"/>
    <lineage>
        <taxon>Eukaryota</taxon>
        <taxon>Fungi</taxon>
        <taxon>Fungi incertae sedis</taxon>
        <taxon>Zoopagomycota</taxon>
        <taxon>Kickxellomycotina</taxon>
        <taxon>Harpellomycetes</taxon>
        <taxon>Harpellales</taxon>
        <taxon>Legeriomycetaceae</taxon>
        <taxon>Smittium</taxon>
    </lineage>
</organism>
<dbReference type="Proteomes" id="UP000187455">
    <property type="component" value="Unassembled WGS sequence"/>
</dbReference>
<comment type="caution">
    <text evidence="2">The sequence shown here is derived from an EMBL/GenBank/DDBJ whole genome shotgun (WGS) entry which is preliminary data.</text>
</comment>
<protein>
    <submittedName>
        <fullName evidence="2">Uncharacterized protein</fullName>
    </submittedName>
</protein>
<feature type="compositionally biased region" description="Polar residues" evidence="1">
    <location>
        <begin position="26"/>
        <end position="38"/>
    </location>
</feature>
<proteinExistence type="predicted"/>